<gene>
    <name evidence="3" type="ORF">PHYSODRAFT_375161</name>
</gene>
<feature type="non-terminal residue" evidence="3">
    <location>
        <position position="1"/>
    </location>
</feature>
<evidence type="ECO:0000256" key="1">
    <source>
        <dbReference type="SAM" id="MobiDB-lite"/>
    </source>
</evidence>
<proteinExistence type="predicted"/>
<dbReference type="InParanoid" id="G5ABU3"/>
<dbReference type="EMBL" id="JH159163">
    <property type="protein sequence ID" value="EGZ06818.1"/>
    <property type="molecule type" value="Genomic_DNA"/>
</dbReference>
<dbReference type="Pfam" id="PF13843">
    <property type="entry name" value="DDE_Tnp_1_7"/>
    <property type="match status" value="1"/>
</dbReference>
<sequence length="140" mass="15604">RVELDVGRSGDTEGSQPMDTKNGPAAVIRNIACVFRGLPYEGRRLVIADSYYTSIPLAQQLRTMGFNYVGTIQTVRKGWCEALNYPKKKRQARNPRGSFKMAVAKSNPGLVATMWVDNTIVYFLSSQVVAESTTVRRGER</sequence>
<dbReference type="RefSeq" id="XP_009537582.1">
    <property type="nucleotide sequence ID" value="XM_009539287.1"/>
</dbReference>
<dbReference type="PANTHER" id="PTHR46599:SF3">
    <property type="entry name" value="PIGGYBAC TRANSPOSABLE ELEMENT-DERIVED PROTEIN 4"/>
    <property type="match status" value="1"/>
</dbReference>
<dbReference type="InterPro" id="IPR029526">
    <property type="entry name" value="PGBD"/>
</dbReference>
<dbReference type="AlphaFoldDB" id="G5ABU3"/>
<name>G5ABU3_PHYSP</name>
<dbReference type="PANTHER" id="PTHR46599">
    <property type="entry name" value="PIGGYBAC TRANSPOSABLE ELEMENT-DERIVED PROTEIN 4"/>
    <property type="match status" value="1"/>
</dbReference>
<feature type="region of interest" description="Disordered" evidence="1">
    <location>
        <begin position="1"/>
        <end position="22"/>
    </location>
</feature>
<keyword evidence="4" id="KW-1185">Reference proteome</keyword>
<organism evidence="3 4">
    <name type="scientific">Phytophthora sojae (strain P6497)</name>
    <name type="common">Soybean stem and root rot agent</name>
    <name type="synonym">Phytophthora megasperma f. sp. glycines</name>
    <dbReference type="NCBI Taxonomy" id="1094619"/>
    <lineage>
        <taxon>Eukaryota</taxon>
        <taxon>Sar</taxon>
        <taxon>Stramenopiles</taxon>
        <taxon>Oomycota</taxon>
        <taxon>Peronosporomycetes</taxon>
        <taxon>Peronosporales</taxon>
        <taxon>Peronosporaceae</taxon>
        <taxon>Phytophthora</taxon>
    </lineage>
</organism>
<feature type="non-terminal residue" evidence="3">
    <location>
        <position position="140"/>
    </location>
</feature>
<feature type="compositionally biased region" description="Basic and acidic residues" evidence="1">
    <location>
        <begin position="1"/>
        <end position="11"/>
    </location>
</feature>
<reference evidence="3 4" key="1">
    <citation type="journal article" date="2006" name="Science">
        <title>Phytophthora genome sequences uncover evolutionary origins and mechanisms of pathogenesis.</title>
        <authorList>
            <person name="Tyler B.M."/>
            <person name="Tripathy S."/>
            <person name="Zhang X."/>
            <person name="Dehal P."/>
            <person name="Jiang R.H."/>
            <person name="Aerts A."/>
            <person name="Arredondo F.D."/>
            <person name="Baxter L."/>
            <person name="Bensasson D."/>
            <person name="Beynon J.L."/>
            <person name="Chapman J."/>
            <person name="Damasceno C.M."/>
            <person name="Dorrance A.E."/>
            <person name="Dou D."/>
            <person name="Dickerman A.W."/>
            <person name="Dubchak I.L."/>
            <person name="Garbelotto M."/>
            <person name="Gijzen M."/>
            <person name="Gordon S.G."/>
            <person name="Govers F."/>
            <person name="Grunwald N.J."/>
            <person name="Huang W."/>
            <person name="Ivors K.L."/>
            <person name="Jones R.W."/>
            <person name="Kamoun S."/>
            <person name="Krampis K."/>
            <person name="Lamour K.H."/>
            <person name="Lee M.K."/>
            <person name="McDonald W.H."/>
            <person name="Medina M."/>
            <person name="Meijer H.J."/>
            <person name="Nordberg E.K."/>
            <person name="Maclean D.J."/>
            <person name="Ospina-Giraldo M.D."/>
            <person name="Morris P.F."/>
            <person name="Phuntumart V."/>
            <person name="Putnam N.H."/>
            <person name="Rash S."/>
            <person name="Rose J.K."/>
            <person name="Sakihama Y."/>
            <person name="Salamov A.A."/>
            <person name="Savidor A."/>
            <person name="Scheuring C.F."/>
            <person name="Smith B.M."/>
            <person name="Sobral B.W."/>
            <person name="Terry A."/>
            <person name="Torto-Alalibo T.A."/>
            <person name="Win J."/>
            <person name="Xu Z."/>
            <person name="Zhang H."/>
            <person name="Grigoriev I.V."/>
            <person name="Rokhsar D.S."/>
            <person name="Boore J.L."/>
        </authorList>
    </citation>
    <scope>NUCLEOTIDE SEQUENCE [LARGE SCALE GENOMIC DNA]</scope>
    <source>
        <strain evidence="3 4">P6497</strain>
    </source>
</reference>
<dbReference type="KEGG" id="psoj:PHYSODRAFT_375161"/>
<evidence type="ECO:0000259" key="2">
    <source>
        <dbReference type="Pfam" id="PF13843"/>
    </source>
</evidence>
<evidence type="ECO:0000313" key="3">
    <source>
        <dbReference type="EMBL" id="EGZ06818.1"/>
    </source>
</evidence>
<accession>G5ABU3</accession>
<feature type="domain" description="PiggyBac transposable element-derived protein" evidence="2">
    <location>
        <begin position="43"/>
        <end position="129"/>
    </location>
</feature>
<dbReference type="GeneID" id="20650485"/>
<dbReference type="Proteomes" id="UP000002640">
    <property type="component" value="Unassembled WGS sequence"/>
</dbReference>
<protein>
    <recommendedName>
        <fullName evidence="2">PiggyBac transposable element-derived protein domain-containing protein</fullName>
    </recommendedName>
</protein>
<evidence type="ECO:0000313" key="4">
    <source>
        <dbReference type="Proteomes" id="UP000002640"/>
    </source>
</evidence>